<dbReference type="PANTHER" id="PTHR42951">
    <property type="entry name" value="METALLO-BETA-LACTAMASE DOMAIN-CONTAINING"/>
    <property type="match status" value="1"/>
</dbReference>
<protein>
    <recommendedName>
        <fullName evidence="6">beta-lactamase</fullName>
        <ecNumber evidence="6">3.5.2.6</ecNumber>
    </recommendedName>
</protein>
<evidence type="ECO:0000256" key="6">
    <source>
        <dbReference type="ARBA" id="ARBA00012865"/>
    </source>
</evidence>
<organism evidence="15 16">
    <name type="scientific">Shewanella maritima</name>
    <dbReference type="NCBI Taxonomy" id="2520507"/>
    <lineage>
        <taxon>Bacteria</taxon>
        <taxon>Pseudomonadati</taxon>
        <taxon>Pseudomonadota</taxon>
        <taxon>Gammaproteobacteria</taxon>
        <taxon>Alteromonadales</taxon>
        <taxon>Shewanellaceae</taxon>
        <taxon>Shewanella</taxon>
    </lineage>
</organism>
<evidence type="ECO:0000313" key="15">
    <source>
        <dbReference type="EMBL" id="QBF84426.1"/>
    </source>
</evidence>
<dbReference type="KEGG" id="smai:EXU30_18455"/>
<dbReference type="EC" id="3.5.2.6" evidence="6"/>
<dbReference type="GO" id="GO:0008800">
    <property type="term" value="F:beta-lactamase activity"/>
    <property type="evidence" value="ECO:0007669"/>
    <property type="project" value="UniProtKB-EC"/>
</dbReference>
<evidence type="ECO:0000256" key="10">
    <source>
        <dbReference type="ARBA" id="ARBA00022801"/>
    </source>
</evidence>
<dbReference type="InterPro" id="IPR036866">
    <property type="entry name" value="RibonucZ/Hydroxyglut_hydro"/>
</dbReference>
<keyword evidence="7" id="KW-0479">Metal-binding</keyword>
<dbReference type="OrthoDB" id="9769598at2"/>
<sequence>MKPSLAPSSRVQPFSSKSRLPNKLQGNNRTRPILVSFALLLTALSIFSAKADDDRFKDVEISATKLTDSVYLLTGSGGNIGVSSGEDGLLIIDDQFAPLAGKIERALRHLHQQGGGKADARPKYVINTHYHGDHTGGNSHFGEHGTILAHHNVLKRLSDNPKTPKTALPVITYDQGIHIHFNNDTLDVIHLGAGHTDGDSVVHWQQSNVIHMGDLYFKDRFPYVDLKGGGSVMGYRDNIAKILLKIPDDIQIIPGHGEMASKAELREFKHMLDDSINWMRGQIQAGKSLEQIHAAGVPEKYKSWGWRFITEKRWIDTLYNDLSK</sequence>
<evidence type="ECO:0000256" key="4">
    <source>
        <dbReference type="ARBA" id="ARBA00005250"/>
    </source>
</evidence>
<evidence type="ECO:0000313" key="16">
    <source>
        <dbReference type="Proteomes" id="UP000291106"/>
    </source>
</evidence>
<gene>
    <name evidence="15" type="ORF">EXU30_18455</name>
</gene>
<keyword evidence="16" id="KW-1185">Reference proteome</keyword>
<evidence type="ECO:0000256" key="13">
    <source>
        <dbReference type="SAM" id="MobiDB-lite"/>
    </source>
</evidence>
<proteinExistence type="inferred from homology"/>
<dbReference type="Pfam" id="PF00753">
    <property type="entry name" value="Lactamase_B"/>
    <property type="match status" value="1"/>
</dbReference>
<dbReference type="EMBL" id="CP036200">
    <property type="protein sequence ID" value="QBF84426.1"/>
    <property type="molecule type" value="Genomic_DNA"/>
</dbReference>
<evidence type="ECO:0000256" key="9">
    <source>
        <dbReference type="ARBA" id="ARBA00022764"/>
    </source>
</evidence>
<feature type="domain" description="Metallo-beta-lactamase" evidence="14">
    <location>
        <begin position="77"/>
        <end position="256"/>
    </location>
</feature>
<evidence type="ECO:0000256" key="5">
    <source>
        <dbReference type="ARBA" id="ARBA00011245"/>
    </source>
</evidence>
<dbReference type="GO" id="GO:0042597">
    <property type="term" value="C:periplasmic space"/>
    <property type="evidence" value="ECO:0007669"/>
    <property type="project" value="UniProtKB-SubCell"/>
</dbReference>
<keyword evidence="10 15" id="KW-0378">Hydrolase</keyword>
<feature type="region of interest" description="Disordered" evidence="13">
    <location>
        <begin position="1"/>
        <end position="25"/>
    </location>
</feature>
<comment type="subunit">
    <text evidence="5">Monomer.</text>
</comment>
<dbReference type="InterPro" id="IPR001279">
    <property type="entry name" value="Metallo-B-lactamas"/>
</dbReference>
<evidence type="ECO:0000256" key="8">
    <source>
        <dbReference type="ARBA" id="ARBA00022729"/>
    </source>
</evidence>
<dbReference type="Gene3D" id="3.60.15.10">
    <property type="entry name" value="Ribonuclease Z/Hydroxyacylglutathione hydrolase-like"/>
    <property type="match status" value="1"/>
</dbReference>
<keyword evidence="8" id="KW-0732">Signal</keyword>
<name>A0A411PLJ8_9GAMM</name>
<dbReference type="GO" id="GO:0046677">
    <property type="term" value="P:response to antibiotic"/>
    <property type="evidence" value="ECO:0007669"/>
    <property type="project" value="UniProtKB-KW"/>
</dbReference>
<dbReference type="CDD" id="cd16282">
    <property type="entry name" value="metallo-hydrolase-like_MBL-fold"/>
    <property type="match status" value="1"/>
</dbReference>
<dbReference type="InterPro" id="IPR001018">
    <property type="entry name" value="Beta-lactamase_class-B_CS"/>
</dbReference>
<comment type="subcellular location">
    <subcellularLocation>
        <location evidence="3">Periplasm</location>
    </subcellularLocation>
</comment>
<accession>A0A411PLJ8</accession>
<dbReference type="GO" id="GO:0017001">
    <property type="term" value="P:antibiotic catabolic process"/>
    <property type="evidence" value="ECO:0007669"/>
    <property type="project" value="InterPro"/>
</dbReference>
<comment type="catalytic activity">
    <reaction evidence="1">
        <text>a beta-lactam + H2O = a substituted beta-amino acid</text>
        <dbReference type="Rhea" id="RHEA:20401"/>
        <dbReference type="ChEBI" id="CHEBI:15377"/>
        <dbReference type="ChEBI" id="CHEBI:35627"/>
        <dbReference type="ChEBI" id="CHEBI:140347"/>
        <dbReference type="EC" id="3.5.2.6"/>
    </reaction>
</comment>
<evidence type="ECO:0000256" key="3">
    <source>
        <dbReference type="ARBA" id="ARBA00004418"/>
    </source>
</evidence>
<dbReference type="InterPro" id="IPR050855">
    <property type="entry name" value="NDM-1-like"/>
</dbReference>
<dbReference type="AlphaFoldDB" id="A0A411PLJ8"/>
<dbReference type="RefSeq" id="WP_130602525.1">
    <property type="nucleotide sequence ID" value="NZ_CP036200.1"/>
</dbReference>
<evidence type="ECO:0000256" key="7">
    <source>
        <dbReference type="ARBA" id="ARBA00022723"/>
    </source>
</evidence>
<dbReference type="PROSITE" id="PS00743">
    <property type="entry name" value="BETA_LACTAMASE_B_1"/>
    <property type="match status" value="1"/>
</dbReference>
<evidence type="ECO:0000256" key="1">
    <source>
        <dbReference type="ARBA" id="ARBA00001526"/>
    </source>
</evidence>
<keyword evidence="12" id="KW-0046">Antibiotic resistance</keyword>
<dbReference type="GO" id="GO:0008270">
    <property type="term" value="F:zinc ion binding"/>
    <property type="evidence" value="ECO:0007669"/>
    <property type="project" value="InterPro"/>
</dbReference>
<evidence type="ECO:0000259" key="14">
    <source>
        <dbReference type="SMART" id="SM00849"/>
    </source>
</evidence>
<evidence type="ECO:0000256" key="12">
    <source>
        <dbReference type="ARBA" id="ARBA00023251"/>
    </source>
</evidence>
<keyword evidence="9" id="KW-0574">Periplasm</keyword>
<evidence type="ECO:0000256" key="11">
    <source>
        <dbReference type="ARBA" id="ARBA00022833"/>
    </source>
</evidence>
<keyword evidence="11" id="KW-0862">Zinc</keyword>
<evidence type="ECO:0000256" key="2">
    <source>
        <dbReference type="ARBA" id="ARBA00001947"/>
    </source>
</evidence>
<comment type="cofactor">
    <cofactor evidence="2">
        <name>Zn(2+)</name>
        <dbReference type="ChEBI" id="CHEBI:29105"/>
    </cofactor>
</comment>
<comment type="similarity">
    <text evidence="4">Belongs to the metallo-beta-lactamase superfamily. Class-B beta-lactamase family.</text>
</comment>
<dbReference type="PANTHER" id="PTHR42951:SF4">
    <property type="entry name" value="ACYL-COENZYME A THIOESTERASE MBLAC2"/>
    <property type="match status" value="1"/>
</dbReference>
<dbReference type="SUPFAM" id="SSF56281">
    <property type="entry name" value="Metallo-hydrolase/oxidoreductase"/>
    <property type="match status" value="1"/>
</dbReference>
<dbReference type="Proteomes" id="UP000291106">
    <property type="component" value="Chromosome"/>
</dbReference>
<reference evidence="15 16" key="1">
    <citation type="submission" date="2019-02" db="EMBL/GenBank/DDBJ databases">
        <title>Shewanella sp. D4-2 isolated from Dokdo Island.</title>
        <authorList>
            <person name="Baek K."/>
        </authorList>
    </citation>
    <scope>NUCLEOTIDE SEQUENCE [LARGE SCALE GENOMIC DNA]</scope>
    <source>
        <strain evidence="15 16">D4-2</strain>
    </source>
</reference>
<dbReference type="SMART" id="SM00849">
    <property type="entry name" value="Lactamase_B"/>
    <property type="match status" value="1"/>
</dbReference>